<keyword evidence="14" id="KW-1185">Reference proteome</keyword>
<keyword evidence="4" id="KW-0805">Transcription regulation</keyword>
<evidence type="ECO:0000256" key="5">
    <source>
        <dbReference type="ARBA" id="ARBA00023054"/>
    </source>
</evidence>
<organism evidence="13 14">
    <name type="scientific">Rubus argutus</name>
    <name type="common">Southern blackberry</name>
    <dbReference type="NCBI Taxonomy" id="59490"/>
    <lineage>
        <taxon>Eukaryota</taxon>
        <taxon>Viridiplantae</taxon>
        <taxon>Streptophyta</taxon>
        <taxon>Embryophyta</taxon>
        <taxon>Tracheophyta</taxon>
        <taxon>Spermatophyta</taxon>
        <taxon>Magnoliopsida</taxon>
        <taxon>eudicotyledons</taxon>
        <taxon>Gunneridae</taxon>
        <taxon>Pentapetalae</taxon>
        <taxon>rosids</taxon>
        <taxon>fabids</taxon>
        <taxon>Rosales</taxon>
        <taxon>Rosaceae</taxon>
        <taxon>Rosoideae</taxon>
        <taxon>Rosoideae incertae sedis</taxon>
        <taxon>Rubus</taxon>
    </lineage>
</organism>
<evidence type="ECO:0000259" key="12">
    <source>
        <dbReference type="PROSITE" id="PS51504"/>
    </source>
</evidence>
<dbReference type="SUPFAM" id="SSF46689">
    <property type="entry name" value="Homeodomain-like"/>
    <property type="match status" value="1"/>
</dbReference>
<dbReference type="Gene3D" id="1.10.10.10">
    <property type="entry name" value="Winged helix-like DNA-binding domain superfamily/Winged helix DNA-binding domain"/>
    <property type="match status" value="1"/>
</dbReference>
<evidence type="ECO:0000256" key="6">
    <source>
        <dbReference type="ARBA" id="ARBA00023125"/>
    </source>
</evidence>
<dbReference type="SMART" id="SM00717">
    <property type="entry name" value="SANT"/>
    <property type="match status" value="1"/>
</dbReference>
<name>A0AAW1WFV8_RUBAR</name>
<dbReference type="PROSITE" id="PS50090">
    <property type="entry name" value="MYB_LIKE"/>
    <property type="match status" value="1"/>
</dbReference>
<keyword evidence="5" id="KW-0175">Coiled coil</keyword>
<dbReference type="Pfam" id="PF00249">
    <property type="entry name" value="Myb_DNA-binding"/>
    <property type="match status" value="1"/>
</dbReference>
<evidence type="ECO:0000256" key="4">
    <source>
        <dbReference type="ARBA" id="ARBA00023015"/>
    </source>
</evidence>
<evidence type="ECO:0000256" key="1">
    <source>
        <dbReference type="ARBA" id="ARBA00004286"/>
    </source>
</evidence>
<evidence type="ECO:0000256" key="8">
    <source>
        <dbReference type="ARBA" id="ARBA00023242"/>
    </source>
</evidence>
<evidence type="ECO:0000313" key="14">
    <source>
        <dbReference type="Proteomes" id="UP001457282"/>
    </source>
</evidence>
<dbReference type="GO" id="GO:0005730">
    <property type="term" value="C:nucleolus"/>
    <property type="evidence" value="ECO:0007669"/>
    <property type="project" value="UniProtKB-SubCell"/>
</dbReference>
<dbReference type="PROSITE" id="PS51294">
    <property type="entry name" value="HTH_MYB"/>
    <property type="match status" value="1"/>
</dbReference>
<dbReference type="PANTHER" id="PTHR46267:SF3">
    <property type="entry name" value="TELOMERE REPEAT-BINDING FACTOR 4-RELATED"/>
    <property type="match status" value="1"/>
</dbReference>
<dbReference type="EMBL" id="JBEDUW010000006">
    <property type="protein sequence ID" value="KAK9923679.1"/>
    <property type="molecule type" value="Genomic_DNA"/>
</dbReference>
<dbReference type="Proteomes" id="UP001457282">
    <property type="component" value="Unassembled WGS sequence"/>
</dbReference>
<dbReference type="InterPro" id="IPR009057">
    <property type="entry name" value="Homeodomain-like_sf"/>
</dbReference>
<keyword evidence="6" id="KW-0238">DNA-binding</keyword>
<keyword evidence="3" id="KW-0158">Chromosome</keyword>
<dbReference type="AlphaFoldDB" id="A0AAW1WFV8"/>
<dbReference type="SUPFAM" id="SSF46785">
    <property type="entry name" value="Winged helix' DNA-binding domain"/>
    <property type="match status" value="1"/>
</dbReference>
<dbReference type="PROSITE" id="PS51504">
    <property type="entry name" value="H15"/>
    <property type="match status" value="1"/>
</dbReference>
<evidence type="ECO:0000313" key="13">
    <source>
        <dbReference type="EMBL" id="KAK9923679.1"/>
    </source>
</evidence>
<dbReference type="Gene3D" id="1.10.10.60">
    <property type="entry name" value="Homeodomain-like"/>
    <property type="match status" value="1"/>
</dbReference>
<dbReference type="GO" id="GO:0003691">
    <property type="term" value="F:double-stranded telomeric DNA binding"/>
    <property type="evidence" value="ECO:0007669"/>
    <property type="project" value="InterPro"/>
</dbReference>
<dbReference type="GO" id="GO:0006334">
    <property type="term" value="P:nucleosome assembly"/>
    <property type="evidence" value="ECO:0007669"/>
    <property type="project" value="InterPro"/>
</dbReference>
<dbReference type="Pfam" id="PF00538">
    <property type="entry name" value="Linker_histone"/>
    <property type="match status" value="1"/>
</dbReference>
<feature type="domain" description="H15" evidence="12">
    <location>
        <begin position="104"/>
        <end position="174"/>
    </location>
</feature>
<dbReference type="InterPro" id="IPR017930">
    <property type="entry name" value="Myb_dom"/>
</dbReference>
<evidence type="ECO:0000256" key="7">
    <source>
        <dbReference type="ARBA" id="ARBA00023163"/>
    </source>
</evidence>
<gene>
    <name evidence="13" type="ORF">M0R45_032086</name>
</gene>
<feature type="domain" description="Myb-like" evidence="10">
    <location>
        <begin position="1"/>
        <end position="57"/>
    </location>
</feature>
<dbReference type="GO" id="GO:0000786">
    <property type="term" value="C:nucleosome"/>
    <property type="evidence" value="ECO:0007669"/>
    <property type="project" value="InterPro"/>
</dbReference>
<proteinExistence type="predicted"/>
<dbReference type="InterPro" id="IPR036390">
    <property type="entry name" value="WH_DNA-bd_sf"/>
</dbReference>
<evidence type="ECO:0000259" key="10">
    <source>
        <dbReference type="PROSITE" id="PS50090"/>
    </source>
</evidence>
<comment type="caution">
    <text evidence="13">The sequence shown here is derived from an EMBL/GenBank/DDBJ whole genome shotgun (WGS) entry which is preliminary data.</text>
</comment>
<keyword evidence="8" id="KW-0539">Nucleus</keyword>
<evidence type="ECO:0000259" key="11">
    <source>
        <dbReference type="PROSITE" id="PS51294"/>
    </source>
</evidence>
<reference evidence="13 14" key="1">
    <citation type="journal article" date="2023" name="G3 (Bethesda)">
        <title>A chromosome-length genome assembly and annotation of blackberry (Rubus argutus, cv. 'Hillquist').</title>
        <authorList>
            <person name="Bruna T."/>
            <person name="Aryal R."/>
            <person name="Dudchenko O."/>
            <person name="Sargent D.J."/>
            <person name="Mead D."/>
            <person name="Buti M."/>
            <person name="Cavallini A."/>
            <person name="Hytonen T."/>
            <person name="Andres J."/>
            <person name="Pham M."/>
            <person name="Weisz D."/>
            <person name="Mascagni F."/>
            <person name="Usai G."/>
            <person name="Natali L."/>
            <person name="Bassil N."/>
            <person name="Fernandez G.E."/>
            <person name="Lomsadze A."/>
            <person name="Armour M."/>
            <person name="Olukolu B."/>
            <person name="Poorten T."/>
            <person name="Britton C."/>
            <person name="Davik J."/>
            <person name="Ashrafi H."/>
            <person name="Aiden E.L."/>
            <person name="Borodovsky M."/>
            <person name="Worthington M."/>
        </authorList>
    </citation>
    <scope>NUCLEOTIDE SEQUENCE [LARGE SCALE GENOMIC DNA]</scope>
    <source>
        <strain evidence="13">PI 553951</strain>
    </source>
</reference>
<accession>A0AAW1WFV8</accession>
<evidence type="ECO:0000256" key="9">
    <source>
        <dbReference type="ARBA" id="ARBA00032813"/>
    </source>
</evidence>
<keyword evidence="7" id="KW-0804">Transcription</keyword>
<evidence type="ECO:0000256" key="2">
    <source>
        <dbReference type="ARBA" id="ARBA00004604"/>
    </source>
</evidence>
<dbReference type="InterPro" id="IPR001005">
    <property type="entry name" value="SANT/Myb"/>
</dbReference>
<dbReference type="InterPro" id="IPR044597">
    <property type="entry name" value="SMH1-6"/>
</dbReference>
<feature type="domain" description="HTH myb-type" evidence="11">
    <location>
        <begin position="1"/>
        <end position="61"/>
    </location>
</feature>
<protein>
    <recommendedName>
        <fullName evidence="9">MYB transcription factor</fullName>
    </recommendedName>
</protein>
<dbReference type="FunFam" id="1.10.10.60:FF:000168">
    <property type="entry name" value="Telomere repeat-binding factor 1"/>
    <property type="match status" value="1"/>
</dbReference>
<evidence type="ECO:0000256" key="3">
    <source>
        <dbReference type="ARBA" id="ARBA00022454"/>
    </source>
</evidence>
<dbReference type="InterPro" id="IPR036388">
    <property type="entry name" value="WH-like_DNA-bd_sf"/>
</dbReference>
<dbReference type="InterPro" id="IPR005818">
    <property type="entry name" value="Histone_H1/H5_H15"/>
</dbReference>
<comment type="subcellular location">
    <subcellularLocation>
        <location evidence="1">Chromosome</location>
    </subcellularLocation>
    <subcellularLocation>
        <location evidence="2">Nucleus</location>
        <location evidence="2">Nucleolus</location>
    </subcellularLocation>
</comment>
<dbReference type="CDD" id="cd11660">
    <property type="entry name" value="SANT_TRF"/>
    <property type="match status" value="1"/>
</dbReference>
<dbReference type="SMART" id="SM00526">
    <property type="entry name" value="H15"/>
    <property type="match status" value="1"/>
</dbReference>
<sequence length="254" mass="28251">MGNQKQKWTPEEEDALLAGVAKHGAGKWKNILKDPEFSPSLILRSNIDLKDKWRNLSSSITSAQVTQEKMKNPMIKKSVRYAAPSLSLPSRTPPDATVMDDTKTQERYNTLIFEALLTMKDPNGSDVGAIHNFIQQRIEEPVPHNFKRLLAGRLRSLVSLGKLEKTENGFKIKNVTLLEIKTPSGLATSSETEDDAVHITAYTVADAENKSFLAAEAVKEAERVSKIAEETESMLLLVKEINEQCLRGEVVHLA</sequence>
<dbReference type="PANTHER" id="PTHR46267">
    <property type="entry name" value="SINGLE MYB HISTONE 4"/>
    <property type="match status" value="1"/>
</dbReference>